<reference evidence="12 13" key="1">
    <citation type="journal article" date="2018" name="Biotechnol. Adv.">
        <title>Improved genomic resources and new bioinformatic workflow for the carcinogenic parasite Clonorchis sinensis: Biotechnological implications.</title>
        <authorList>
            <person name="Wang D."/>
            <person name="Korhonen P.K."/>
            <person name="Gasser R.B."/>
            <person name="Young N.D."/>
        </authorList>
    </citation>
    <scope>NUCLEOTIDE SEQUENCE [LARGE SCALE GENOMIC DNA]</scope>
    <source>
        <strain evidence="12">Cs-k2</strain>
    </source>
</reference>
<keyword evidence="5" id="KW-0560">Oxidoreductase</keyword>
<dbReference type="Proteomes" id="UP000286415">
    <property type="component" value="Unassembled WGS sequence"/>
</dbReference>
<keyword evidence="9" id="KW-0539">Nucleus</keyword>
<feature type="compositionally biased region" description="Polar residues" evidence="10">
    <location>
        <begin position="467"/>
        <end position="478"/>
    </location>
</feature>
<evidence type="ECO:0000256" key="9">
    <source>
        <dbReference type="ARBA" id="ARBA00023242"/>
    </source>
</evidence>
<evidence type="ECO:0000256" key="4">
    <source>
        <dbReference type="ARBA" id="ARBA00022964"/>
    </source>
</evidence>
<dbReference type="InterPro" id="IPR003347">
    <property type="entry name" value="JmjC_dom"/>
</dbReference>
<dbReference type="SMART" id="SM00558">
    <property type="entry name" value="JmjC"/>
    <property type="match status" value="1"/>
</dbReference>
<evidence type="ECO:0000259" key="11">
    <source>
        <dbReference type="PROSITE" id="PS51184"/>
    </source>
</evidence>
<dbReference type="OrthoDB" id="5876800at2759"/>
<dbReference type="GO" id="GO:0006325">
    <property type="term" value="P:chromatin organization"/>
    <property type="evidence" value="ECO:0007669"/>
    <property type="project" value="UniProtKB-KW"/>
</dbReference>
<name>A0A8T1MDX9_CLOSI</name>
<dbReference type="Pfam" id="PF17811">
    <property type="entry name" value="JHD"/>
    <property type="match status" value="1"/>
</dbReference>
<feature type="region of interest" description="Disordered" evidence="10">
    <location>
        <begin position="505"/>
        <end position="643"/>
    </location>
</feature>
<keyword evidence="8" id="KW-0804">Transcription</keyword>
<comment type="caution">
    <text evidence="12">The sequence shown here is derived from an EMBL/GenBank/DDBJ whole genome shotgun (WGS) entry which is preliminary data.</text>
</comment>
<comment type="subcellular location">
    <subcellularLocation>
        <location evidence="1">Nucleus</location>
    </subcellularLocation>
</comment>
<protein>
    <submittedName>
        <fullName evidence="12">Lysine-specific demethylase 7B</fullName>
    </submittedName>
</protein>
<dbReference type="Pfam" id="PF02373">
    <property type="entry name" value="JmjC"/>
    <property type="match status" value="1"/>
</dbReference>
<dbReference type="EMBL" id="NIRI02000042">
    <property type="protein sequence ID" value="KAG5447587.1"/>
    <property type="molecule type" value="Genomic_DNA"/>
</dbReference>
<organism evidence="12 13">
    <name type="scientific">Clonorchis sinensis</name>
    <name type="common">Chinese liver fluke</name>
    <dbReference type="NCBI Taxonomy" id="79923"/>
    <lineage>
        <taxon>Eukaryota</taxon>
        <taxon>Metazoa</taxon>
        <taxon>Spiralia</taxon>
        <taxon>Lophotrochozoa</taxon>
        <taxon>Platyhelminthes</taxon>
        <taxon>Trematoda</taxon>
        <taxon>Digenea</taxon>
        <taxon>Opisthorchiida</taxon>
        <taxon>Opisthorchiata</taxon>
        <taxon>Opisthorchiidae</taxon>
        <taxon>Clonorchis</taxon>
    </lineage>
</organism>
<dbReference type="AlphaFoldDB" id="A0A8T1MDX9"/>
<keyword evidence="4" id="KW-0223">Dioxygenase</keyword>
<evidence type="ECO:0000256" key="3">
    <source>
        <dbReference type="ARBA" id="ARBA00022853"/>
    </source>
</evidence>
<evidence type="ECO:0000256" key="1">
    <source>
        <dbReference type="ARBA" id="ARBA00004123"/>
    </source>
</evidence>
<accession>A0A8T1MDX9</accession>
<evidence type="ECO:0000256" key="10">
    <source>
        <dbReference type="SAM" id="MobiDB-lite"/>
    </source>
</evidence>
<feature type="domain" description="JmjC" evidence="11">
    <location>
        <begin position="117"/>
        <end position="298"/>
    </location>
</feature>
<reference evidence="12 13" key="2">
    <citation type="journal article" date="2021" name="Genomics">
        <title>High-quality reference genome for Clonorchis sinensis.</title>
        <authorList>
            <person name="Young N.D."/>
            <person name="Stroehlein A.J."/>
            <person name="Kinkar L."/>
            <person name="Wang T."/>
            <person name="Sohn W.M."/>
            <person name="Chang B.C.H."/>
            <person name="Kaur P."/>
            <person name="Weisz D."/>
            <person name="Dudchenko O."/>
            <person name="Aiden E.L."/>
            <person name="Korhonen P.K."/>
            <person name="Gasser R.B."/>
        </authorList>
    </citation>
    <scope>NUCLEOTIDE SEQUENCE [LARGE SCALE GENOMIC DNA]</scope>
    <source>
        <strain evidence="12">Cs-k2</strain>
    </source>
</reference>
<dbReference type="Gene3D" id="1.20.58.1360">
    <property type="match status" value="1"/>
</dbReference>
<keyword evidence="2" id="KW-0479">Metal-binding</keyword>
<evidence type="ECO:0000256" key="8">
    <source>
        <dbReference type="ARBA" id="ARBA00023163"/>
    </source>
</evidence>
<dbReference type="GO" id="GO:0051213">
    <property type="term" value="F:dioxygenase activity"/>
    <property type="evidence" value="ECO:0007669"/>
    <property type="project" value="UniProtKB-KW"/>
</dbReference>
<keyword evidence="7" id="KW-0805">Transcription regulation</keyword>
<proteinExistence type="predicted"/>
<feature type="compositionally biased region" description="Low complexity" evidence="10">
    <location>
        <begin position="586"/>
        <end position="598"/>
    </location>
</feature>
<dbReference type="SUPFAM" id="SSF51197">
    <property type="entry name" value="Clavaminate synthase-like"/>
    <property type="match status" value="1"/>
</dbReference>
<keyword evidence="6" id="KW-0408">Iron</keyword>
<feature type="region of interest" description="Disordered" evidence="10">
    <location>
        <begin position="402"/>
        <end position="483"/>
    </location>
</feature>
<feature type="compositionally biased region" description="Basic residues" evidence="10">
    <location>
        <begin position="515"/>
        <end position="532"/>
    </location>
</feature>
<evidence type="ECO:0000256" key="5">
    <source>
        <dbReference type="ARBA" id="ARBA00023002"/>
    </source>
</evidence>
<feature type="compositionally biased region" description="Basic and acidic residues" evidence="10">
    <location>
        <begin position="407"/>
        <end position="420"/>
    </location>
</feature>
<feature type="compositionally biased region" description="Low complexity" evidence="10">
    <location>
        <begin position="614"/>
        <end position="628"/>
    </location>
</feature>
<dbReference type="PROSITE" id="PS51184">
    <property type="entry name" value="JMJC"/>
    <property type="match status" value="1"/>
</dbReference>
<evidence type="ECO:0000256" key="7">
    <source>
        <dbReference type="ARBA" id="ARBA00023015"/>
    </source>
</evidence>
<dbReference type="InterPro" id="IPR050690">
    <property type="entry name" value="JHDM1_Histone_Demethylase"/>
</dbReference>
<evidence type="ECO:0000313" key="12">
    <source>
        <dbReference type="EMBL" id="KAG5447587.1"/>
    </source>
</evidence>
<feature type="compositionally biased region" description="Polar residues" evidence="10">
    <location>
        <begin position="599"/>
        <end position="613"/>
    </location>
</feature>
<evidence type="ECO:0000256" key="2">
    <source>
        <dbReference type="ARBA" id="ARBA00022723"/>
    </source>
</evidence>
<evidence type="ECO:0000313" key="13">
    <source>
        <dbReference type="Proteomes" id="UP000286415"/>
    </source>
</evidence>
<keyword evidence="3" id="KW-0156">Chromatin regulator</keyword>
<dbReference type="Gene3D" id="2.60.120.650">
    <property type="entry name" value="Cupin"/>
    <property type="match status" value="1"/>
</dbReference>
<sequence length="643" mass="71730">MPLSGSEEFVEELLQRTFRSSEGHVQVMKGCDVNGHSLICEGFNMPILITEKDGLRMRVPPQNFMPEDLLKFMDPNFTVDVIDVRQQAEVQMTLGDFIGHFVSKRRVRLLNMLSLEFSQTSLSKLVEPPHVVSELSLISNCWIAAPDDEFGEVSDDGSFATSIPSVQKYCLMSMEGSYTDFHIDFGGSSVWYHVVWGEKIFYLIPPTHDNRHAYWRWSWNPDHRTIFLPDLLDAPKDESNIHSEAPVFQLHVGPGQTILLPAGWIHAVYTPSDCLVFGGNFLNELHIPIQLSVYRMEQKSETPRKFQFPNFEKIHWFVAERIAGRLTNALYDNREPAAYEIEAAHALAKVLPRWLEKRLTLPPDERLYYLPSRATMELSYSQLIDKLEELSSILLPAPCKSRCSSIKPEKSKLNNSDKHSSGKSKSSVHEETVKQRSVCPSSTPKRSAGGGLGWLPDRAMRQKSSDVDQTVTENQPVTEDQDILDALPELNESRLIGDHYFLDLSDSDADEKTSPKRKHARSARRGLIRHKTRDPDPTWSNSGSSPRKGGGRSSKGALLSPNSPKRGFPKISLTGGGLHPLLREVSGSSSTAPKTSSSIQKRSSGMAATQSELTGASASSKAKSGGTTHPSTVRQRLAKRLGL</sequence>
<keyword evidence="13" id="KW-1185">Reference proteome</keyword>
<dbReference type="PANTHER" id="PTHR23123">
    <property type="entry name" value="PHD/F-BOX CONTAINING PROTEIN"/>
    <property type="match status" value="1"/>
</dbReference>
<dbReference type="GO" id="GO:0005634">
    <property type="term" value="C:nucleus"/>
    <property type="evidence" value="ECO:0007669"/>
    <property type="project" value="UniProtKB-SubCell"/>
</dbReference>
<evidence type="ECO:0000256" key="6">
    <source>
        <dbReference type="ARBA" id="ARBA00023004"/>
    </source>
</evidence>
<gene>
    <name evidence="12" type="ORF">CSKR_101355</name>
</gene>
<dbReference type="InterPro" id="IPR041070">
    <property type="entry name" value="JHD"/>
</dbReference>
<dbReference type="GO" id="GO:0046872">
    <property type="term" value="F:metal ion binding"/>
    <property type="evidence" value="ECO:0007669"/>
    <property type="project" value="UniProtKB-KW"/>
</dbReference>